<dbReference type="InterPro" id="IPR002369">
    <property type="entry name" value="Integrin_bsu_VWA"/>
</dbReference>
<evidence type="ECO:0000256" key="7">
    <source>
        <dbReference type="ARBA" id="ARBA00022989"/>
    </source>
</evidence>
<dbReference type="SUPFAM" id="SSF53300">
    <property type="entry name" value="vWA-like"/>
    <property type="match status" value="1"/>
</dbReference>
<dbReference type="Gene3D" id="2.60.40.1510">
    <property type="entry name" value="ntegrin, alpha v. Chain A, domain 3"/>
    <property type="match status" value="1"/>
</dbReference>
<keyword evidence="11" id="KW-0325">Glycoprotein</keyword>
<keyword evidence="6" id="KW-0677">Repeat</keyword>
<dbReference type="Gene3D" id="3.40.50.410">
    <property type="entry name" value="von Willebrand factor, type A domain"/>
    <property type="match status" value="1"/>
</dbReference>
<dbReference type="PANTHER" id="PTHR10082:SF60">
    <property type="entry name" value="INTEGRIN BETA-PS"/>
    <property type="match status" value="1"/>
</dbReference>
<keyword evidence="9" id="KW-0472">Membrane</keyword>
<evidence type="ECO:0000256" key="2">
    <source>
        <dbReference type="ARBA" id="ARBA00007449"/>
    </source>
</evidence>
<evidence type="ECO:0000256" key="12">
    <source>
        <dbReference type="RuleBase" id="RU000633"/>
    </source>
</evidence>
<dbReference type="VEuPathDB" id="VectorBase:SSCA007665"/>
<name>A0A132A421_SARSC</name>
<comment type="subcellular location">
    <subcellularLocation>
        <location evidence="12">Cell membrane</location>
        <topology evidence="12">Single-pass type I membrane protein</topology>
    </subcellularLocation>
    <subcellularLocation>
        <location evidence="1">Membrane</location>
        <topology evidence="1">Single-pass type I membrane protein</topology>
    </subcellularLocation>
</comment>
<dbReference type="Proteomes" id="UP000616769">
    <property type="component" value="Unassembled WGS sequence"/>
</dbReference>
<comment type="caution">
    <text evidence="14">The sequence shown here is derived from an EMBL/GenBank/DDBJ whole genome shotgun (WGS) entry which is preliminary data.</text>
</comment>
<dbReference type="Pfam" id="PF00362">
    <property type="entry name" value="Integrin_beta"/>
    <property type="match status" value="1"/>
</dbReference>
<keyword evidence="10" id="KW-1015">Disulfide bond</keyword>
<evidence type="ECO:0000256" key="9">
    <source>
        <dbReference type="ARBA" id="ARBA00023136"/>
    </source>
</evidence>
<dbReference type="OrthoDB" id="410592at2759"/>
<evidence type="ECO:0000313" key="14">
    <source>
        <dbReference type="EMBL" id="KPM05727.1"/>
    </source>
</evidence>
<proteinExistence type="inferred from homology"/>
<dbReference type="GO" id="GO:0009986">
    <property type="term" value="C:cell surface"/>
    <property type="evidence" value="ECO:0007669"/>
    <property type="project" value="TreeGrafter"/>
</dbReference>
<keyword evidence="5" id="KW-0732">Signal</keyword>
<keyword evidence="4 12" id="KW-0812">Transmembrane</keyword>
<dbReference type="SMART" id="SM00187">
    <property type="entry name" value="INB"/>
    <property type="match status" value="1"/>
</dbReference>
<dbReference type="Gene3D" id="3.30.1680.10">
    <property type="entry name" value="ligand-binding face of the semaphorins, domain 2"/>
    <property type="match status" value="1"/>
</dbReference>
<dbReference type="GO" id="GO:0008305">
    <property type="term" value="C:integrin complex"/>
    <property type="evidence" value="ECO:0007669"/>
    <property type="project" value="TreeGrafter"/>
</dbReference>
<dbReference type="SUPFAM" id="SSF103575">
    <property type="entry name" value="Plexin repeat"/>
    <property type="match status" value="1"/>
</dbReference>
<dbReference type="GO" id="GO:0098609">
    <property type="term" value="P:cell-cell adhesion"/>
    <property type="evidence" value="ECO:0007669"/>
    <property type="project" value="TreeGrafter"/>
</dbReference>
<keyword evidence="12" id="KW-0130">Cell adhesion</keyword>
<dbReference type="InterPro" id="IPR015812">
    <property type="entry name" value="Integrin_bsu"/>
</dbReference>
<dbReference type="GO" id="GO:0033627">
    <property type="term" value="P:cell adhesion mediated by integrin"/>
    <property type="evidence" value="ECO:0007669"/>
    <property type="project" value="TreeGrafter"/>
</dbReference>
<evidence type="ECO:0000256" key="1">
    <source>
        <dbReference type="ARBA" id="ARBA00004479"/>
    </source>
</evidence>
<dbReference type="InterPro" id="IPR033760">
    <property type="entry name" value="Integrin_beta_N"/>
</dbReference>
<accession>A0A132A421</accession>
<protein>
    <recommendedName>
        <fullName evidence="12">Integrin beta</fullName>
    </recommendedName>
</protein>
<dbReference type="GO" id="GO:0007229">
    <property type="term" value="P:integrin-mediated signaling pathway"/>
    <property type="evidence" value="ECO:0007669"/>
    <property type="project" value="UniProtKB-KW"/>
</dbReference>
<organism evidence="14 15">
    <name type="scientific">Sarcoptes scabiei</name>
    <name type="common">Itch mite</name>
    <name type="synonym">Acarus scabiei</name>
    <dbReference type="NCBI Taxonomy" id="52283"/>
    <lineage>
        <taxon>Eukaryota</taxon>
        <taxon>Metazoa</taxon>
        <taxon>Ecdysozoa</taxon>
        <taxon>Arthropoda</taxon>
        <taxon>Chelicerata</taxon>
        <taxon>Arachnida</taxon>
        <taxon>Acari</taxon>
        <taxon>Acariformes</taxon>
        <taxon>Sarcoptiformes</taxon>
        <taxon>Astigmata</taxon>
        <taxon>Psoroptidia</taxon>
        <taxon>Sarcoptoidea</taxon>
        <taxon>Sarcoptidae</taxon>
        <taxon>Sarcoptinae</taxon>
        <taxon>Sarcoptes</taxon>
    </lineage>
</organism>
<evidence type="ECO:0000256" key="4">
    <source>
        <dbReference type="ARBA" id="ARBA00022692"/>
    </source>
</evidence>
<keyword evidence="7" id="KW-1133">Transmembrane helix</keyword>
<dbReference type="GO" id="GO:0016477">
    <property type="term" value="P:cell migration"/>
    <property type="evidence" value="ECO:0007669"/>
    <property type="project" value="TreeGrafter"/>
</dbReference>
<dbReference type="AlphaFoldDB" id="A0A132A421"/>
<evidence type="ECO:0000259" key="13">
    <source>
        <dbReference type="SMART" id="SM00187"/>
    </source>
</evidence>
<evidence type="ECO:0000256" key="6">
    <source>
        <dbReference type="ARBA" id="ARBA00022737"/>
    </source>
</evidence>
<evidence type="ECO:0000256" key="8">
    <source>
        <dbReference type="ARBA" id="ARBA00023037"/>
    </source>
</evidence>
<dbReference type="PANTHER" id="PTHR10082">
    <property type="entry name" value="INTEGRIN BETA SUBUNIT"/>
    <property type="match status" value="1"/>
</dbReference>
<keyword evidence="3" id="KW-0245">EGF-like domain</keyword>
<evidence type="ECO:0000256" key="3">
    <source>
        <dbReference type="ARBA" id="ARBA00022536"/>
    </source>
</evidence>
<dbReference type="GO" id="GO:0007160">
    <property type="term" value="P:cell-matrix adhesion"/>
    <property type="evidence" value="ECO:0007669"/>
    <property type="project" value="TreeGrafter"/>
</dbReference>
<comment type="similarity">
    <text evidence="2 12">Belongs to the integrin beta chain family.</text>
</comment>
<dbReference type="InterPro" id="IPR036465">
    <property type="entry name" value="vWFA_dom_sf"/>
</dbReference>
<feature type="domain" description="Integrin beta subunit VWA" evidence="13">
    <location>
        <begin position="17"/>
        <end position="183"/>
    </location>
</feature>
<evidence type="ECO:0000256" key="11">
    <source>
        <dbReference type="ARBA" id="ARBA00023180"/>
    </source>
</evidence>
<evidence type="ECO:0000313" key="15">
    <source>
        <dbReference type="Proteomes" id="UP000616769"/>
    </source>
</evidence>
<keyword evidence="8 12" id="KW-0401">Integrin</keyword>
<dbReference type="Pfam" id="PF17205">
    <property type="entry name" value="PSI_integrin"/>
    <property type="match status" value="1"/>
</dbReference>
<reference evidence="14 15" key="1">
    <citation type="journal article" date="2015" name="Parasit. Vectors">
        <title>Draft genome of the scabies mite.</title>
        <authorList>
            <person name="Rider S.D.Jr."/>
            <person name="Morgan M.S."/>
            <person name="Arlian L.G."/>
        </authorList>
    </citation>
    <scope>NUCLEOTIDE SEQUENCE [LARGE SCALE GENOMIC DNA]</scope>
    <source>
        <strain evidence="14">Arlian Lab</strain>
    </source>
</reference>
<sequence>MLIVRFVDDHDCSLGRTCSECISISHQCRWCQWQNFGSQNTSQSRCSSFFDATICPGEFQINPQADSDRIEMLQNLPFSDSIDQTIQLRPQKVRINLRAGNSASVRVIFKQANDYPMDLYYLMDISCTMLKHKTSVSRVGRKLADKIQATTKDFRIGFGSYVDKETIPFSNYKFKLKISPKSRL</sequence>
<dbReference type="EMBL" id="JXLN01010445">
    <property type="protein sequence ID" value="KPM05727.1"/>
    <property type="molecule type" value="Genomic_DNA"/>
</dbReference>
<gene>
    <name evidence="14" type="ORF">QR98_0041960</name>
</gene>
<dbReference type="GO" id="GO:0005925">
    <property type="term" value="C:focal adhesion"/>
    <property type="evidence" value="ECO:0007669"/>
    <property type="project" value="TreeGrafter"/>
</dbReference>
<evidence type="ECO:0000256" key="10">
    <source>
        <dbReference type="ARBA" id="ARBA00023157"/>
    </source>
</evidence>
<evidence type="ECO:0000256" key="5">
    <source>
        <dbReference type="ARBA" id="ARBA00022729"/>
    </source>
</evidence>
<dbReference type="GO" id="GO:0005178">
    <property type="term" value="F:integrin binding"/>
    <property type="evidence" value="ECO:0007669"/>
    <property type="project" value="TreeGrafter"/>
</dbReference>
<dbReference type="PRINTS" id="PR01186">
    <property type="entry name" value="INTEGRINB"/>
</dbReference>